<proteinExistence type="predicted"/>
<name>A0A6S6THR0_9BACT</name>
<dbReference type="AlphaFoldDB" id="A0A6S6THR0"/>
<feature type="transmembrane region" description="Helical" evidence="1">
    <location>
        <begin position="54"/>
        <end position="72"/>
    </location>
</feature>
<dbReference type="EMBL" id="CACVAP010000086">
    <property type="protein sequence ID" value="CAA6817747.1"/>
    <property type="molecule type" value="Genomic_DNA"/>
</dbReference>
<gene>
    <name evidence="2" type="ORF">HELGO_WM1375</name>
</gene>
<feature type="transmembrane region" description="Helical" evidence="1">
    <location>
        <begin position="30"/>
        <end position="47"/>
    </location>
</feature>
<protein>
    <submittedName>
        <fullName evidence="2">Uncharacterized protein</fullName>
    </submittedName>
</protein>
<reference evidence="2" key="1">
    <citation type="submission" date="2020-01" db="EMBL/GenBank/DDBJ databases">
        <authorList>
            <person name="Meier V. D."/>
            <person name="Meier V D."/>
        </authorList>
    </citation>
    <scope>NUCLEOTIDE SEQUENCE</scope>
    <source>
        <strain evidence="2">HLG_WM_MAG_06</strain>
    </source>
</reference>
<accession>A0A6S6THR0</accession>
<evidence type="ECO:0000256" key="1">
    <source>
        <dbReference type="SAM" id="Phobius"/>
    </source>
</evidence>
<organism evidence="2">
    <name type="scientific">uncultured Sulfurovum sp</name>
    <dbReference type="NCBI Taxonomy" id="269237"/>
    <lineage>
        <taxon>Bacteria</taxon>
        <taxon>Pseudomonadati</taxon>
        <taxon>Campylobacterota</taxon>
        <taxon>Epsilonproteobacteria</taxon>
        <taxon>Campylobacterales</taxon>
        <taxon>Sulfurovaceae</taxon>
        <taxon>Sulfurovum</taxon>
        <taxon>environmental samples</taxon>
    </lineage>
</organism>
<keyword evidence="1" id="KW-0812">Transmembrane</keyword>
<keyword evidence="1" id="KW-0472">Membrane</keyword>
<evidence type="ECO:0000313" key="2">
    <source>
        <dbReference type="EMBL" id="CAA6817747.1"/>
    </source>
</evidence>
<feature type="transmembrane region" description="Helical" evidence="1">
    <location>
        <begin position="84"/>
        <end position="107"/>
    </location>
</feature>
<keyword evidence="1" id="KW-1133">Transmembrane helix</keyword>
<sequence>MKTILYILTLLAIIITLALGLEQSLAFGYLAFAIVPYLTTLYILKISNHPTAKYTAYATAIFIIFVGLYFLIDTTYMEDNLEHKFSFLFIPMWQLTMLLVSGLVVYFSNGKETSNSL</sequence>